<dbReference type="EMBL" id="GGFL01008143">
    <property type="protein sequence ID" value="MBW72321.1"/>
    <property type="molecule type" value="Transcribed_RNA"/>
</dbReference>
<evidence type="ECO:0000313" key="1">
    <source>
        <dbReference type="EMBL" id="MBW72321.1"/>
    </source>
</evidence>
<accession>A0A2M4D495</accession>
<reference evidence="1" key="1">
    <citation type="submission" date="2018-01" db="EMBL/GenBank/DDBJ databases">
        <title>An insight into the sialome of Amazonian anophelines.</title>
        <authorList>
            <person name="Ribeiro J.M."/>
            <person name="Scarpassa V."/>
            <person name="Calvo E."/>
        </authorList>
    </citation>
    <scope>NUCLEOTIDE SEQUENCE</scope>
</reference>
<organism evidence="1">
    <name type="scientific">Anopheles darlingi</name>
    <name type="common">Mosquito</name>
    <dbReference type="NCBI Taxonomy" id="43151"/>
    <lineage>
        <taxon>Eukaryota</taxon>
        <taxon>Metazoa</taxon>
        <taxon>Ecdysozoa</taxon>
        <taxon>Arthropoda</taxon>
        <taxon>Hexapoda</taxon>
        <taxon>Insecta</taxon>
        <taxon>Pterygota</taxon>
        <taxon>Neoptera</taxon>
        <taxon>Endopterygota</taxon>
        <taxon>Diptera</taxon>
        <taxon>Nematocera</taxon>
        <taxon>Culicoidea</taxon>
        <taxon>Culicidae</taxon>
        <taxon>Anophelinae</taxon>
        <taxon>Anopheles</taxon>
    </lineage>
</organism>
<name>A0A2M4D495_ANODA</name>
<sequence length="81" mass="9131">MTVVCRRLLLLLLLLLLVLHQFSRLIGAFTSMFFVVWLAGQGNHHSNIDPSERSTHAWAHCTCARRIRRIYAPGDSRGTAG</sequence>
<dbReference type="AlphaFoldDB" id="A0A2M4D495"/>
<proteinExistence type="predicted"/>
<protein>
    <submittedName>
        <fullName evidence="1">Putative secreted protein</fullName>
    </submittedName>
</protein>